<reference evidence="3" key="1">
    <citation type="submission" date="2021-06" db="EMBL/GenBank/DDBJ databases">
        <authorList>
            <person name="Hodson N. C."/>
            <person name="Mongue J. A."/>
            <person name="Jaron S. K."/>
        </authorList>
    </citation>
    <scope>NUCLEOTIDE SEQUENCE</scope>
</reference>
<name>A0A8J2PSF4_9HEXA</name>
<evidence type="ECO:0000256" key="1">
    <source>
        <dbReference type="ARBA" id="ARBA00022603"/>
    </source>
</evidence>
<sequence>MKRFCGEKVFLVSCRAFATRAPPKPNQLNVFDRQAKLLQRERSAMLPDSGVFDYIREEVGFNLFDRVMDIKRDLSVVLDLGCGKGHVMKHLHSVSWA</sequence>
<accession>A0A8J2PSF4</accession>
<keyword evidence="1" id="KW-0489">Methyltransferase</keyword>
<dbReference type="GO" id="GO:0032259">
    <property type="term" value="P:methylation"/>
    <property type="evidence" value="ECO:0007669"/>
    <property type="project" value="UniProtKB-KW"/>
</dbReference>
<dbReference type="GO" id="GO:0005739">
    <property type="term" value="C:mitochondrion"/>
    <property type="evidence" value="ECO:0007669"/>
    <property type="project" value="TreeGrafter"/>
</dbReference>
<evidence type="ECO:0000256" key="2">
    <source>
        <dbReference type="ARBA" id="ARBA00022679"/>
    </source>
</evidence>
<organism evidence="3 4">
    <name type="scientific">Allacma fusca</name>
    <dbReference type="NCBI Taxonomy" id="39272"/>
    <lineage>
        <taxon>Eukaryota</taxon>
        <taxon>Metazoa</taxon>
        <taxon>Ecdysozoa</taxon>
        <taxon>Arthropoda</taxon>
        <taxon>Hexapoda</taxon>
        <taxon>Collembola</taxon>
        <taxon>Symphypleona</taxon>
        <taxon>Sminthuridae</taxon>
        <taxon>Allacma</taxon>
    </lineage>
</organism>
<dbReference type="PANTHER" id="PTHR13090">
    <property type="entry name" value="ARGININE-HYDROXYLASE NDUFAF5, MITOCHONDRIAL"/>
    <property type="match status" value="1"/>
</dbReference>
<dbReference type="PANTHER" id="PTHR13090:SF1">
    <property type="entry name" value="ARGININE-HYDROXYLASE NDUFAF5, MITOCHONDRIAL"/>
    <property type="match status" value="1"/>
</dbReference>
<gene>
    <name evidence="3" type="ORF">AFUS01_LOCUS36006</name>
</gene>
<dbReference type="AlphaFoldDB" id="A0A8J2PSF4"/>
<feature type="non-terminal residue" evidence="3">
    <location>
        <position position="97"/>
    </location>
</feature>
<dbReference type="GO" id="GO:0008168">
    <property type="term" value="F:methyltransferase activity"/>
    <property type="evidence" value="ECO:0007669"/>
    <property type="project" value="UniProtKB-KW"/>
</dbReference>
<dbReference type="EMBL" id="CAJVCH010537918">
    <property type="protein sequence ID" value="CAG7825926.1"/>
    <property type="molecule type" value="Genomic_DNA"/>
</dbReference>
<protein>
    <recommendedName>
        <fullName evidence="5">NADH dehydrogenase [ubiquinone] 1 alpha subcomplex assembly factor 5</fullName>
    </recommendedName>
</protein>
<evidence type="ECO:0000313" key="4">
    <source>
        <dbReference type="Proteomes" id="UP000708208"/>
    </source>
</evidence>
<proteinExistence type="predicted"/>
<evidence type="ECO:0000313" key="3">
    <source>
        <dbReference type="EMBL" id="CAG7825926.1"/>
    </source>
</evidence>
<keyword evidence="2" id="KW-0808">Transferase</keyword>
<dbReference type="OrthoDB" id="16816at2759"/>
<keyword evidence="4" id="KW-1185">Reference proteome</keyword>
<comment type="caution">
    <text evidence="3">The sequence shown here is derived from an EMBL/GenBank/DDBJ whole genome shotgun (WGS) entry which is preliminary data.</text>
</comment>
<dbReference type="Proteomes" id="UP000708208">
    <property type="component" value="Unassembled WGS sequence"/>
</dbReference>
<dbReference type="GO" id="GO:0032981">
    <property type="term" value="P:mitochondrial respiratory chain complex I assembly"/>
    <property type="evidence" value="ECO:0007669"/>
    <property type="project" value="TreeGrafter"/>
</dbReference>
<evidence type="ECO:0008006" key="5">
    <source>
        <dbReference type="Google" id="ProtNLM"/>
    </source>
</evidence>
<dbReference type="InterPro" id="IPR050602">
    <property type="entry name" value="Malonyl-ACP_OMT"/>
</dbReference>